<dbReference type="VEuPathDB" id="VectorBase:ASTEI20_044615"/>
<accession>A0A182YH07</accession>
<keyword evidence="3" id="KW-0689">Ribosomal protein</keyword>
<dbReference type="FunFam" id="3.90.280.10:FF:000002">
    <property type="entry name" value="39S ribosomal protein L38, mitochondrial"/>
    <property type="match status" value="1"/>
</dbReference>
<reference evidence="10" key="2">
    <citation type="submission" date="2020-05" db="UniProtKB">
        <authorList>
            <consortium name="EnsemblMetazoa"/>
        </authorList>
    </citation>
    <scope>IDENTIFICATION</scope>
    <source>
        <strain evidence="10">Indian</strain>
    </source>
</reference>
<dbReference type="Pfam" id="PF01161">
    <property type="entry name" value="PBP"/>
    <property type="match status" value="1"/>
</dbReference>
<evidence type="ECO:0000256" key="6">
    <source>
        <dbReference type="ARBA" id="ARBA00023274"/>
    </source>
</evidence>
<dbReference type="EnsemblMetazoa" id="ASTEI07743-RA">
    <property type="protein sequence ID" value="ASTEI07743-PA"/>
    <property type="gene ID" value="ASTEI07743"/>
</dbReference>
<protein>
    <recommendedName>
        <fullName evidence="8">Large ribosomal subunit protein mL38</fullName>
    </recommendedName>
    <alternativeName>
        <fullName evidence="9">39S ribosomal protein L38, mitochondrial</fullName>
    </alternativeName>
</protein>
<evidence type="ECO:0000256" key="9">
    <source>
        <dbReference type="ARBA" id="ARBA00041206"/>
    </source>
</evidence>
<dbReference type="InterPro" id="IPR008914">
    <property type="entry name" value="PEBP"/>
</dbReference>
<evidence type="ECO:0000256" key="4">
    <source>
        <dbReference type="ARBA" id="ARBA00023054"/>
    </source>
</evidence>
<dbReference type="GO" id="GO:0005743">
    <property type="term" value="C:mitochondrial inner membrane"/>
    <property type="evidence" value="ECO:0007669"/>
    <property type="project" value="UniProtKB-ARBA"/>
</dbReference>
<dbReference type="CDD" id="cd00866">
    <property type="entry name" value="PEBP_euk"/>
    <property type="match status" value="1"/>
</dbReference>
<name>A0A182YH07_ANOST</name>
<dbReference type="InterPro" id="IPR035810">
    <property type="entry name" value="PEBP_euk"/>
</dbReference>
<keyword evidence="5" id="KW-0496">Mitochondrion</keyword>
<dbReference type="GO" id="GO:0005762">
    <property type="term" value="C:mitochondrial large ribosomal subunit"/>
    <property type="evidence" value="ECO:0007669"/>
    <property type="project" value="TreeGrafter"/>
</dbReference>
<sequence>MANLIQRTCEYLLLKPHVLQRFDVRQGHRLRGKAPGVAKTLAERLQAEKLQDPDITRPVNIGFPYVKPSRSSQLTERLAHLKSQRNNATLERLSRERKCKQFIGSIPPPFSFFTNRIAFVLSYTVEVDLDQVRGDWLKTSGPFHVKRIAEHYGVFEHLFGGSAYFVPRVELSIQYQVGDLLHPVRYGNILKPSDTQTAPSVRFDANFSFAGEKADEQQKDSWWCLLMTNPDGHFEDSEKEYCHWFVGNIPNGDISKGEELISYLQPFPPKGTGYHRHIFVLYKQNARIDFSQYRRTEEAYDLPGRTFRTVDFYRQHQETITPAGLAFFQSDWDTSLLAFYHEKLQLQHPVFEYDFPAPYIRDQEWFPLRKPFNLYMDKYRDPAQIRKEYLERKLAKTHPFDGPEKPLRFPNAHPVKDVPSWLRTEIKKDRLGWGRINDI</sequence>
<dbReference type="OMA" id="NNEYCHW"/>
<keyword evidence="2" id="KW-0809">Transit peptide</keyword>
<evidence type="ECO:0000256" key="1">
    <source>
        <dbReference type="ARBA" id="ARBA00004173"/>
    </source>
</evidence>
<evidence type="ECO:0000256" key="2">
    <source>
        <dbReference type="ARBA" id="ARBA00022946"/>
    </source>
</evidence>
<dbReference type="VEuPathDB" id="VectorBase:ASTE001342"/>
<reference evidence="11" key="1">
    <citation type="journal article" date="2014" name="Genome Biol.">
        <title>Genome analysis of a major urban malaria vector mosquito, Anopheles stephensi.</title>
        <authorList>
            <person name="Jiang X."/>
            <person name="Peery A."/>
            <person name="Hall A.B."/>
            <person name="Sharma A."/>
            <person name="Chen X.G."/>
            <person name="Waterhouse R.M."/>
            <person name="Komissarov A."/>
            <person name="Riehle M.M."/>
            <person name="Shouche Y."/>
            <person name="Sharakhova M.V."/>
            <person name="Lawson D."/>
            <person name="Pakpour N."/>
            <person name="Arensburger P."/>
            <person name="Davidson V.L."/>
            <person name="Eiglmeier K."/>
            <person name="Emrich S."/>
            <person name="George P."/>
            <person name="Kennedy R.C."/>
            <person name="Mane S.P."/>
            <person name="Maslen G."/>
            <person name="Oringanje C."/>
            <person name="Qi Y."/>
            <person name="Settlage R."/>
            <person name="Tojo M."/>
            <person name="Tubio J.M."/>
            <person name="Unger M.F."/>
            <person name="Wang B."/>
            <person name="Vernick K.D."/>
            <person name="Ribeiro J.M."/>
            <person name="James A.A."/>
            <person name="Michel K."/>
            <person name="Riehle M.A."/>
            <person name="Luckhart S."/>
            <person name="Sharakhov I.V."/>
            <person name="Tu Z."/>
        </authorList>
    </citation>
    <scope>NUCLEOTIDE SEQUENCE [LARGE SCALE GENOMIC DNA]</scope>
    <source>
        <strain evidence="11">Indian</strain>
    </source>
</reference>
<keyword evidence="4" id="KW-0175">Coiled coil</keyword>
<dbReference type="PANTHER" id="PTHR11362:SF133">
    <property type="entry name" value="LARGE RIBOSOMAL SUBUNIT PROTEIN ML38"/>
    <property type="match status" value="1"/>
</dbReference>
<evidence type="ECO:0000256" key="3">
    <source>
        <dbReference type="ARBA" id="ARBA00022980"/>
    </source>
</evidence>
<organism evidence="10 11">
    <name type="scientific">Anopheles stephensi</name>
    <name type="common">Indo-Pakistan malaria mosquito</name>
    <dbReference type="NCBI Taxonomy" id="30069"/>
    <lineage>
        <taxon>Eukaryota</taxon>
        <taxon>Metazoa</taxon>
        <taxon>Ecdysozoa</taxon>
        <taxon>Arthropoda</taxon>
        <taxon>Hexapoda</taxon>
        <taxon>Insecta</taxon>
        <taxon>Pterygota</taxon>
        <taxon>Neoptera</taxon>
        <taxon>Endopterygota</taxon>
        <taxon>Diptera</taxon>
        <taxon>Nematocera</taxon>
        <taxon>Culicoidea</taxon>
        <taxon>Culicidae</taxon>
        <taxon>Anophelinae</taxon>
        <taxon>Anopheles</taxon>
    </lineage>
</organism>
<dbReference type="SUPFAM" id="SSF49777">
    <property type="entry name" value="PEBP-like"/>
    <property type="match status" value="1"/>
</dbReference>
<keyword evidence="11" id="KW-1185">Reference proteome</keyword>
<comment type="subcellular location">
    <subcellularLocation>
        <location evidence="1">Mitochondrion</location>
    </subcellularLocation>
</comment>
<dbReference type="STRING" id="30069.A0A182YH07"/>
<proteinExistence type="inferred from homology"/>
<dbReference type="AlphaFoldDB" id="A0A182YH07"/>
<dbReference type="PANTHER" id="PTHR11362">
    <property type="entry name" value="PHOSPHATIDYLETHANOLAMINE-BINDING PROTEIN"/>
    <property type="match status" value="1"/>
</dbReference>
<evidence type="ECO:0000256" key="5">
    <source>
        <dbReference type="ARBA" id="ARBA00023128"/>
    </source>
</evidence>
<comment type="similarity">
    <text evidence="7">Belongs to the phosphatidylethanolamine-binding protein family. Mitochondrion-specific ribosomal protein mL38 subfamily.</text>
</comment>
<dbReference type="Gene3D" id="3.90.280.10">
    <property type="entry name" value="PEBP-like"/>
    <property type="match status" value="1"/>
</dbReference>
<dbReference type="Proteomes" id="UP000076408">
    <property type="component" value="Unassembled WGS sequence"/>
</dbReference>
<evidence type="ECO:0000313" key="11">
    <source>
        <dbReference type="Proteomes" id="UP000076408"/>
    </source>
</evidence>
<evidence type="ECO:0000256" key="8">
    <source>
        <dbReference type="ARBA" id="ARBA00039444"/>
    </source>
</evidence>
<evidence type="ECO:0000313" key="10">
    <source>
        <dbReference type="EnsemblMetazoa" id="ASTEI07743-PA"/>
    </source>
</evidence>
<dbReference type="VEuPathDB" id="VectorBase:ASTEI07743"/>
<evidence type="ECO:0000256" key="7">
    <source>
        <dbReference type="ARBA" id="ARBA00038016"/>
    </source>
</evidence>
<dbReference type="InterPro" id="IPR036610">
    <property type="entry name" value="PEBP-like_sf"/>
</dbReference>
<keyword evidence="6" id="KW-0687">Ribonucleoprotein</keyword>